<sequence>MVLHKVAEIDLGGREVTAYYRLTGPRGPRILHDLAEAEDAFDREAERLIPPARWKPAAQVA</sequence>
<protein>
    <submittedName>
        <fullName evidence="1">Uncharacterized protein</fullName>
    </submittedName>
</protein>
<name>A0A8E0KHF1_9CAUL</name>
<dbReference type="AlphaFoldDB" id="A0A8E0KHF1"/>
<dbReference type="Proteomes" id="UP000016569">
    <property type="component" value="Unassembled WGS sequence"/>
</dbReference>
<evidence type="ECO:0000313" key="2">
    <source>
        <dbReference type="Proteomes" id="UP000016569"/>
    </source>
</evidence>
<keyword evidence="2" id="KW-1185">Reference proteome</keyword>
<dbReference type="EMBL" id="BATC01000005">
    <property type="protein sequence ID" value="GAD58236.1"/>
    <property type="molecule type" value="Genomic_DNA"/>
</dbReference>
<evidence type="ECO:0000313" key="1">
    <source>
        <dbReference type="EMBL" id="GAD58236.1"/>
    </source>
</evidence>
<reference evidence="2" key="1">
    <citation type="journal article" date="2013" name="Genome Announc.">
        <title>Draft Genome Sequence of the Dimorphic Prosthecate Bacterium Brevundimonas abyssalis TAR-001T.</title>
        <authorList>
            <person name="Tsubouchi T."/>
            <person name="Nishi S."/>
            <person name="Usui K."/>
            <person name="Shimane Y."/>
            <person name="Takaki Y."/>
            <person name="Maruyama T."/>
            <person name="Hatada Y."/>
        </authorList>
    </citation>
    <scope>NUCLEOTIDE SEQUENCE [LARGE SCALE GENOMIC DNA]</scope>
    <source>
        <strain evidence="2">TAR-001</strain>
    </source>
</reference>
<gene>
    <name evidence="1" type="ORF">MBEBAB_0486</name>
</gene>
<accession>A0A8E0KHF1</accession>
<comment type="caution">
    <text evidence="1">The sequence shown here is derived from an EMBL/GenBank/DDBJ whole genome shotgun (WGS) entry which is preliminary data.</text>
</comment>
<proteinExistence type="predicted"/>
<organism evidence="1 2">
    <name type="scientific">Brevundimonas abyssalis TAR-001</name>
    <dbReference type="NCBI Taxonomy" id="1391729"/>
    <lineage>
        <taxon>Bacteria</taxon>
        <taxon>Pseudomonadati</taxon>
        <taxon>Pseudomonadota</taxon>
        <taxon>Alphaproteobacteria</taxon>
        <taxon>Caulobacterales</taxon>
        <taxon>Caulobacteraceae</taxon>
        <taxon>Brevundimonas</taxon>
    </lineage>
</organism>